<feature type="transmembrane region" description="Helical" evidence="1">
    <location>
        <begin position="318"/>
        <end position="335"/>
    </location>
</feature>
<dbReference type="PANTHER" id="PTHR40124">
    <property type="match status" value="1"/>
</dbReference>
<dbReference type="EMBL" id="JAACJM010000010">
    <property type="protein sequence ID" value="KAF5370786.1"/>
    <property type="molecule type" value="Genomic_DNA"/>
</dbReference>
<gene>
    <name evidence="4" type="ORF">D9758_001806</name>
</gene>
<keyword evidence="1" id="KW-0812">Transmembrane</keyword>
<feature type="chain" id="PRO_5034079556" description="Polysaccharide lyase 14 domain-containing protein" evidence="2">
    <location>
        <begin position="19"/>
        <end position="340"/>
    </location>
</feature>
<proteinExistence type="predicted"/>
<accession>A0A8H5GT64</accession>
<name>A0A8H5GT64_9AGAR</name>
<dbReference type="InterPro" id="IPR048958">
    <property type="entry name" value="Polysacc_lyase_14"/>
</dbReference>
<organism evidence="4 5">
    <name type="scientific">Tetrapyrgos nigripes</name>
    <dbReference type="NCBI Taxonomy" id="182062"/>
    <lineage>
        <taxon>Eukaryota</taxon>
        <taxon>Fungi</taxon>
        <taxon>Dikarya</taxon>
        <taxon>Basidiomycota</taxon>
        <taxon>Agaricomycotina</taxon>
        <taxon>Agaricomycetes</taxon>
        <taxon>Agaricomycetidae</taxon>
        <taxon>Agaricales</taxon>
        <taxon>Marasmiineae</taxon>
        <taxon>Marasmiaceae</taxon>
        <taxon>Tetrapyrgos</taxon>
    </lineage>
</organism>
<evidence type="ECO:0000313" key="5">
    <source>
        <dbReference type="Proteomes" id="UP000559256"/>
    </source>
</evidence>
<sequence length="340" mass="37191">MFSFFGLSLLAQLSPLNAITVAPSALASQYSLTSSTSLPFPSATSSGLDTDSYIVDHWSLNKNKIQNGVHDLEFVADPFPSESSGPVLRVLYPKSSFSHDTGGAQFINMWNNTDGSNFQSMMLSYEIAFDQDFPWVKGGKLPGIRGGNDTTGCSGGKEPTGLDCFSVRLMWRENGTGEVYAYIPSSNGLCHEQNIICNPDYGVSISREAFTFVGGQWNRITILVQLNDPVSVANGNLQLYYNDLLLISQQNLQFRSGPEVSANGLFFSTFFGGSDDTWATPQATHTYFRNIKLWGGTRSSSLSGLPVKSPASKSATDLLFWILPLITLIMFFRNISVLTL</sequence>
<dbReference type="Pfam" id="PF21294">
    <property type="entry name" value="Polysacc_lyase_14"/>
    <property type="match status" value="1"/>
</dbReference>
<evidence type="ECO:0000256" key="1">
    <source>
        <dbReference type="SAM" id="Phobius"/>
    </source>
</evidence>
<dbReference type="AlphaFoldDB" id="A0A8H5GT64"/>
<feature type="signal peptide" evidence="2">
    <location>
        <begin position="1"/>
        <end position="18"/>
    </location>
</feature>
<dbReference type="Gene3D" id="2.60.120.200">
    <property type="match status" value="1"/>
</dbReference>
<dbReference type="PANTHER" id="PTHR40124:SF1">
    <property type="entry name" value="DISAGGREGATASE RELATED REPEAT PROTEIN"/>
    <property type="match status" value="1"/>
</dbReference>
<keyword evidence="1" id="KW-0472">Membrane</keyword>
<keyword evidence="2" id="KW-0732">Signal</keyword>
<dbReference type="Proteomes" id="UP000559256">
    <property type="component" value="Unassembled WGS sequence"/>
</dbReference>
<comment type="caution">
    <text evidence="4">The sequence shown here is derived from an EMBL/GenBank/DDBJ whole genome shotgun (WGS) entry which is preliminary data.</text>
</comment>
<keyword evidence="1" id="KW-1133">Transmembrane helix</keyword>
<evidence type="ECO:0000259" key="3">
    <source>
        <dbReference type="Pfam" id="PF21294"/>
    </source>
</evidence>
<evidence type="ECO:0000256" key="2">
    <source>
        <dbReference type="SAM" id="SignalP"/>
    </source>
</evidence>
<keyword evidence="5" id="KW-1185">Reference proteome</keyword>
<feature type="domain" description="Polysaccharide lyase 14" evidence="3">
    <location>
        <begin position="82"/>
        <end position="291"/>
    </location>
</feature>
<evidence type="ECO:0000313" key="4">
    <source>
        <dbReference type="EMBL" id="KAF5370786.1"/>
    </source>
</evidence>
<protein>
    <recommendedName>
        <fullName evidence="3">Polysaccharide lyase 14 domain-containing protein</fullName>
    </recommendedName>
</protein>
<reference evidence="4 5" key="1">
    <citation type="journal article" date="2020" name="ISME J.">
        <title>Uncovering the hidden diversity of litter-decomposition mechanisms in mushroom-forming fungi.</title>
        <authorList>
            <person name="Floudas D."/>
            <person name="Bentzer J."/>
            <person name="Ahren D."/>
            <person name="Johansson T."/>
            <person name="Persson P."/>
            <person name="Tunlid A."/>
        </authorList>
    </citation>
    <scope>NUCLEOTIDE SEQUENCE [LARGE SCALE GENOMIC DNA]</scope>
    <source>
        <strain evidence="4 5">CBS 291.85</strain>
    </source>
</reference>
<dbReference type="OrthoDB" id="2395160at2759"/>